<dbReference type="Pfam" id="PF13385">
    <property type="entry name" value="Laminin_G_3"/>
    <property type="match status" value="1"/>
</dbReference>
<feature type="domain" description="LamG-like jellyroll fold" evidence="5">
    <location>
        <begin position="1177"/>
        <end position="1318"/>
    </location>
</feature>
<dbReference type="SUPFAM" id="SSF49899">
    <property type="entry name" value="Concanavalin A-like lectins/glucanases"/>
    <property type="match status" value="1"/>
</dbReference>
<sequence>MTRRRRGRPAAQRLTAAGGAFAAVVALLGTAVPAAAQTFPSASEIAAIDAERAQQKPPAGEVEQAIAKAKESGQEVPVESLTTEFSETAATPDGHLGLRTHPDQQRVKRGSSWVALDDHLVVNADGSFSPKASATGVSLSKGGGTKLATMTSADGKGLSLTVPFTLTTPRIDEDGDGLVYPEVAPDIDLKATVSKLGGVTTVFVVKTQAAAASPVLKSLRFGTEADGVTVSKDAGGGLIAKAADGKPRWTASAPRMWDSSTTDTAPAAASGATATKASFTQATTADETADEAVPAVSTADVPSAAAKTAVMPVTADTAGVTLTPDQNLLATGTAPYYIDPDWLAWAPSASSWTWVQSAYPTMTSNWRRSGSDSSDYPGVGFCGTYAAGGSCSPTSKYRTFYQFDISALSGAVVNAASLDLQQTVSANWSCTTKYPVSLYHTGAISDQTNWNNQPPQIGSALGTLDLGGSGRSGCSSNLSFSYNITGTLQQYTNNGQLTFGLYGNETDANGFKRFTPQPSLSIKYDRVPNTPTNPGVSPTPQIAGTGQTYQACADDNANNWAWVGTGANQAGGTVLNATVSSPAQSQLYSWSHIWDYQKSGMPDVAGGLSPLVASGSNAPYSVPAGVITDGHSYGFSIMATDQLPGVSWSASTPTCHFKADLTPPTVTFPTTVSDPATQFPPAGNGQTTTLSVGKSGSVPFTATDPNPSGLYTSGLACLRWSYDPQLAGAAWQCGAARPSSQIGITPTQWGTNRLYVQAKDNAGNLSPIAPYAFYVPWNPAGPAPVFGDMTGDGVPDILAPDSAGNLRSYTVPGNPIATSATSTLTAGPADAPNRTSWGTDPTQVDYRITHRGSLRGGTHVDDVIVHKDSDAVLYLYRNPGNNKPVGVLGSWETLARPACTVTTLTPDCTGHNNTDWANTLSIAALGDPTATDLTPAKNFKNRTGLLTVEKNAAGTDGSLWYYPATEDTKLGHPIRIAATGWLNVDLISAGDWAKQGHPGIWARNRSTGALSQITFTTGTDSVQDPFGSTITYDVITGIATTAVSGTVSATTYPRIGSDSDLTGNGNPTLWAITTTGDIHILTGKLTGTAQAPTWTYDNTTPIPTGLTTAAGANQWPLTSATYTNGKATDTTGANPATGISNPNTPTFTTDHKGTANGAAVINGNYFKTAAPAVDTSKSYSVSAWVKLSDTNNWETFVTQNGNERGSYYLQYSRSYSAWAFVAPGDDHANTGVYNAAFQLTPPTLDTWTHLVGTYDAASHVMTLYVNGTYAGSAYNPTPWNATGPVTIGADAAANYPPSNVTHGAVSDVRTYPYPLTPAQVTNLYTS</sequence>
<evidence type="ECO:0000259" key="5">
    <source>
        <dbReference type="SMART" id="SM00560"/>
    </source>
</evidence>
<keyword evidence="8" id="KW-1185">Reference proteome</keyword>
<feature type="signal peptide" evidence="4">
    <location>
        <begin position="1"/>
        <end position="22"/>
    </location>
</feature>
<evidence type="ECO:0000256" key="2">
    <source>
        <dbReference type="ARBA" id="ARBA00023157"/>
    </source>
</evidence>
<dbReference type="Proteomes" id="UP001501752">
    <property type="component" value="Unassembled WGS sequence"/>
</dbReference>
<evidence type="ECO:0000313" key="8">
    <source>
        <dbReference type="Proteomes" id="UP001501752"/>
    </source>
</evidence>
<dbReference type="Gene3D" id="2.60.120.200">
    <property type="match status" value="1"/>
</dbReference>
<accession>A0ABP9DA90</accession>
<organism evidence="6 8">
    <name type="scientific">Kitasatospora terrestris</name>
    <dbReference type="NCBI Taxonomy" id="258051"/>
    <lineage>
        <taxon>Bacteria</taxon>
        <taxon>Bacillati</taxon>
        <taxon>Actinomycetota</taxon>
        <taxon>Actinomycetes</taxon>
        <taxon>Kitasatosporales</taxon>
        <taxon>Streptomycetaceae</taxon>
        <taxon>Kitasatospora</taxon>
    </lineage>
</organism>
<dbReference type="InterPro" id="IPR042837">
    <property type="entry name" value="PTX3"/>
</dbReference>
<dbReference type="InterPro" id="IPR006558">
    <property type="entry name" value="LamG-like"/>
</dbReference>
<feature type="compositionally biased region" description="Polar residues" evidence="3">
    <location>
        <begin position="833"/>
        <end position="842"/>
    </location>
</feature>
<comment type="caution">
    <text evidence="6">The sequence shown here is derived from an EMBL/GenBank/DDBJ whole genome shotgun (WGS) entry which is preliminary data.</text>
</comment>
<feature type="region of interest" description="Disordered" evidence="3">
    <location>
        <begin position="249"/>
        <end position="273"/>
    </location>
</feature>
<dbReference type="EMBL" id="BAABIS010000001">
    <property type="protein sequence ID" value="GAA4885837.1"/>
    <property type="molecule type" value="Genomic_DNA"/>
</dbReference>
<dbReference type="RefSeq" id="WP_345694668.1">
    <property type="nucleotide sequence ID" value="NZ_BAABIS010000001.1"/>
</dbReference>
<feature type="compositionally biased region" description="Low complexity" evidence="3">
    <location>
        <begin position="259"/>
        <end position="273"/>
    </location>
</feature>
<reference evidence="6" key="3">
    <citation type="submission" date="2023-12" db="EMBL/GenBank/DDBJ databases">
        <authorList>
            <person name="Sun Q."/>
            <person name="Inoue M."/>
        </authorList>
    </citation>
    <scope>NUCLEOTIDE SEQUENCE</scope>
    <source>
        <strain evidence="6">JCM 13006</strain>
    </source>
</reference>
<dbReference type="EMBL" id="BAABIS010000001">
    <property type="protein sequence ID" value="GAA4830258.1"/>
    <property type="molecule type" value="Genomic_DNA"/>
</dbReference>
<dbReference type="InterPro" id="IPR013320">
    <property type="entry name" value="ConA-like_dom_sf"/>
</dbReference>
<evidence type="ECO:0000313" key="6">
    <source>
        <dbReference type="EMBL" id="GAA4830258.1"/>
    </source>
</evidence>
<feature type="chain" id="PRO_5045029852" evidence="4">
    <location>
        <begin position="23"/>
        <end position="1326"/>
    </location>
</feature>
<reference evidence="6" key="1">
    <citation type="journal article" date="2014" name="Int. J. Syst. Evol. Microbiol.">
        <title>Complete genome of a new Firmicutes species belonging to the dominant human colonic microbiota ('Ruminococcus bicirculans') reveals two chromosomes and a selective capacity to utilize plant glucans.</title>
        <authorList>
            <consortium name="NISC Comparative Sequencing Program"/>
            <person name="Wegmann U."/>
            <person name="Louis P."/>
            <person name="Goesmann A."/>
            <person name="Henrissat B."/>
            <person name="Duncan S.H."/>
            <person name="Flint H.J."/>
        </authorList>
    </citation>
    <scope>NUCLEOTIDE SEQUENCE</scope>
    <source>
        <strain evidence="6">JCM 13006</strain>
    </source>
</reference>
<protein>
    <submittedName>
        <fullName evidence="6">VCBS repeat-containing protein</fullName>
    </submittedName>
</protein>
<evidence type="ECO:0000256" key="1">
    <source>
        <dbReference type="ARBA" id="ARBA00022729"/>
    </source>
</evidence>
<keyword evidence="1 4" id="KW-0732">Signal</keyword>
<proteinExistence type="predicted"/>
<name>A0ABP9DA90_9ACTN</name>
<evidence type="ECO:0000256" key="4">
    <source>
        <dbReference type="SAM" id="SignalP"/>
    </source>
</evidence>
<feature type="region of interest" description="Disordered" evidence="3">
    <location>
        <begin position="820"/>
        <end position="842"/>
    </location>
</feature>
<dbReference type="PANTHER" id="PTHR46943">
    <property type="entry name" value="PENTRAXIN-RELATED PROTEIN PTX3"/>
    <property type="match status" value="1"/>
</dbReference>
<gene>
    <name evidence="6" type="ORF">GCM10023235_00240</name>
    <name evidence="7" type="ORF">GCM10023235_78670</name>
</gene>
<reference evidence="8" key="2">
    <citation type="journal article" date="2019" name="Int. J. Syst. Evol. Microbiol.">
        <title>The Global Catalogue of Microorganisms (GCM) 10K type strain sequencing project: providing services to taxonomists for standard genome sequencing and annotation.</title>
        <authorList>
            <consortium name="The Broad Institute Genomics Platform"/>
            <consortium name="The Broad Institute Genome Sequencing Center for Infectious Disease"/>
            <person name="Wu L."/>
            <person name="Ma J."/>
        </authorList>
    </citation>
    <scope>NUCLEOTIDE SEQUENCE [LARGE SCALE GENOMIC DNA]</scope>
    <source>
        <strain evidence="8">JCM 13006</strain>
    </source>
</reference>
<dbReference type="SMART" id="SM00560">
    <property type="entry name" value="LamGL"/>
    <property type="match status" value="1"/>
</dbReference>
<evidence type="ECO:0000256" key="3">
    <source>
        <dbReference type="SAM" id="MobiDB-lite"/>
    </source>
</evidence>
<keyword evidence="2" id="KW-1015">Disulfide bond</keyword>
<dbReference type="PANTHER" id="PTHR46943:SF1">
    <property type="entry name" value="PENTRAXIN-RELATED PROTEIN PTX3"/>
    <property type="match status" value="1"/>
</dbReference>
<evidence type="ECO:0000313" key="7">
    <source>
        <dbReference type="EMBL" id="GAA4885837.1"/>
    </source>
</evidence>